<accession>A0A7T8JZB1</accession>
<name>A0A7T8JZB1_CALRO</name>
<proteinExistence type="predicted"/>
<evidence type="ECO:0000313" key="2">
    <source>
        <dbReference type="Proteomes" id="UP000595437"/>
    </source>
</evidence>
<gene>
    <name evidence="1" type="ORF">FKW44_014963</name>
</gene>
<protein>
    <submittedName>
        <fullName evidence="1">Uncharacterized protein</fullName>
    </submittedName>
</protein>
<keyword evidence="2" id="KW-1185">Reference proteome</keyword>
<dbReference type="EMBL" id="CP045899">
    <property type="protein sequence ID" value="QQP40797.1"/>
    <property type="molecule type" value="Genomic_DNA"/>
</dbReference>
<dbReference type="AlphaFoldDB" id="A0A7T8JZB1"/>
<organism evidence="1 2">
    <name type="scientific">Caligus rogercresseyi</name>
    <name type="common">Sea louse</name>
    <dbReference type="NCBI Taxonomy" id="217165"/>
    <lineage>
        <taxon>Eukaryota</taxon>
        <taxon>Metazoa</taxon>
        <taxon>Ecdysozoa</taxon>
        <taxon>Arthropoda</taxon>
        <taxon>Crustacea</taxon>
        <taxon>Multicrustacea</taxon>
        <taxon>Hexanauplia</taxon>
        <taxon>Copepoda</taxon>
        <taxon>Siphonostomatoida</taxon>
        <taxon>Caligidae</taxon>
        <taxon>Caligus</taxon>
    </lineage>
</organism>
<sequence length="53" mass="6064">MWPHDLDEVVSDPEVLMSDAGMVCTPENVKHVIELLEKAGYGKRTCLKVRLYF</sequence>
<reference evidence="2" key="1">
    <citation type="submission" date="2021-01" db="EMBL/GenBank/DDBJ databases">
        <title>Caligus Genome Assembly.</title>
        <authorList>
            <person name="Gallardo-Escarate C."/>
        </authorList>
    </citation>
    <scope>NUCLEOTIDE SEQUENCE [LARGE SCALE GENOMIC DNA]</scope>
</reference>
<dbReference type="Proteomes" id="UP000595437">
    <property type="component" value="Chromosome 10"/>
</dbReference>
<evidence type="ECO:0000313" key="1">
    <source>
        <dbReference type="EMBL" id="QQP40797.1"/>
    </source>
</evidence>